<evidence type="ECO:0000313" key="1">
    <source>
        <dbReference type="EMBL" id="SFD89993.1"/>
    </source>
</evidence>
<organism evidence="1 2">
    <name type="scientific">Spirosoma endophyticum</name>
    <dbReference type="NCBI Taxonomy" id="662367"/>
    <lineage>
        <taxon>Bacteria</taxon>
        <taxon>Pseudomonadati</taxon>
        <taxon>Bacteroidota</taxon>
        <taxon>Cytophagia</taxon>
        <taxon>Cytophagales</taxon>
        <taxon>Cytophagaceae</taxon>
        <taxon>Spirosoma</taxon>
    </lineage>
</organism>
<dbReference type="EMBL" id="FOLQ01000008">
    <property type="protein sequence ID" value="SFD89993.1"/>
    <property type="molecule type" value="Genomic_DNA"/>
</dbReference>
<name>A0A1I1W9B5_9BACT</name>
<proteinExistence type="predicted"/>
<dbReference type="AlphaFoldDB" id="A0A1I1W9B5"/>
<evidence type="ECO:0000313" key="2">
    <source>
        <dbReference type="Proteomes" id="UP000198598"/>
    </source>
</evidence>
<gene>
    <name evidence="1" type="ORF">SAMN05216167_108131</name>
</gene>
<reference evidence="1 2" key="1">
    <citation type="submission" date="2016-10" db="EMBL/GenBank/DDBJ databases">
        <authorList>
            <person name="de Groot N.N."/>
        </authorList>
    </citation>
    <scope>NUCLEOTIDE SEQUENCE [LARGE SCALE GENOMIC DNA]</scope>
    <source>
        <strain evidence="1 2">DSM 26130</strain>
    </source>
</reference>
<accession>A0A1I1W9B5</accession>
<dbReference type="Proteomes" id="UP000198598">
    <property type="component" value="Unassembled WGS sequence"/>
</dbReference>
<keyword evidence="2" id="KW-1185">Reference proteome</keyword>
<dbReference type="RefSeq" id="WP_093829492.1">
    <property type="nucleotide sequence ID" value="NZ_FOLQ01000008.1"/>
</dbReference>
<protein>
    <submittedName>
        <fullName evidence="1">Uncharacterized protein</fullName>
    </submittedName>
</protein>
<sequence>MRLVIDVDRQYKKLFMEVAKAAKAKVQIDEQYQTQAEEDKALVKLVEEGKREGRMSSDEQDDFLNWLNR</sequence>
<dbReference type="STRING" id="662367.SAMN05216167_108131"/>
<dbReference type="OrthoDB" id="965037at2"/>